<organism evidence="1 2">
    <name type="scientific">Coniosporium uncinatum</name>
    <dbReference type="NCBI Taxonomy" id="93489"/>
    <lineage>
        <taxon>Eukaryota</taxon>
        <taxon>Fungi</taxon>
        <taxon>Dikarya</taxon>
        <taxon>Ascomycota</taxon>
        <taxon>Pezizomycotina</taxon>
        <taxon>Dothideomycetes</taxon>
        <taxon>Dothideomycetes incertae sedis</taxon>
        <taxon>Coniosporium</taxon>
    </lineage>
</organism>
<dbReference type="EMBL" id="JAWDJW010004257">
    <property type="protein sequence ID" value="KAK3076186.1"/>
    <property type="molecule type" value="Genomic_DNA"/>
</dbReference>
<protein>
    <submittedName>
        <fullName evidence="1">Uncharacterized protein</fullName>
    </submittedName>
</protein>
<keyword evidence="2" id="KW-1185">Reference proteome</keyword>
<reference evidence="1" key="1">
    <citation type="submission" date="2024-09" db="EMBL/GenBank/DDBJ databases">
        <title>Black Yeasts Isolated from many extreme environments.</title>
        <authorList>
            <person name="Coleine C."/>
            <person name="Stajich J.E."/>
            <person name="Selbmann L."/>
        </authorList>
    </citation>
    <scope>NUCLEOTIDE SEQUENCE</scope>
    <source>
        <strain evidence="1">CCFEE 5737</strain>
    </source>
</reference>
<proteinExistence type="predicted"/>
<feature type="non-terminal residue" evidence="1">
    <location>
        <position position="119"/>
    </location>
</feature>
<evidence type="ECO:0000313" key="2">
    <source>
        <dbReference type="Proteomes" id="UP001186974"/>
    </source>
</evidence>
<comment type="caution">
    <text evidence="1">The sequence shown here is derived from an EMBL/GenBank/DDBJ whole genome shotgun (WGS) entry which is preliminary data.</text>
</comment>
<gene>
    <name evidence="1" type="ORF">LTS18_013679</name>
</gene>
<evidence type="ECO:0000313" key="1">
    <source>
        <dbReference type="EMBL" id="KAK3076186.1"/>
    </source>
</evidence>
<accession>A0ACC3DHK0</accession>
<name>A0ACC3DHK0_9PEZI</name>
<sequence>MSRRSMDKLSQAWSGGEETGTGRTSIGSTQQRSSREMRNVSGDSRRSMNDNQARSPVAQAATKPTLRMVRQDADEGSDQHNSLVGDPVFMNNPGQRRYSEDVADRNLAGGRAASNETAP</sequence>
<dbReference type="Proteomes" id="UP001186974">
    <property type="component" value="Unassembled WGS sequence"/>
</dbReference>